<evidence type="ECO:0000256" key="4">
    <source>
        <dbReference type="ARBA" id="ARBA00022723"/>
    </source>
</evidence>
<dbReference type="InterPro" id="IPR036909">
    <property type="entry name" value="Cyt_c-like_dom_sf"/>
</dbReference>
<evidence type="ECO:0000256" key="2">
    <source>
        <dbReference type="ARBA" id="ARBA00022448"/>
    </source>
</evidence>
<dbReference type="PROSITE" id="PS51007">
    <property type="entry name" value="CYTC"/>
    <property type="match status" value="1"/>
</dbReference>
<dbReference type="GO" id="GO:0020037">
    <property type="term" value="F:heme binding"/>
    <property type="evidence" value="ECO:0007669"/>
    <property type="project" value="InterPro"/>
</dbReference>
<evidence type="ECO:0000256" key="8">
    <source>
        <dbReference type="PROSITE-ProRule" id="PRU00433"/>
    </source>
</evidence>
<evidence type="ECO:0000256" key="6">
    <source>
        <dbReference type="ARBA" id="ARBA00023004"/>
    </source>
</evidence>
<evidence type="ECO:0000256" key="5">
    <source>
        <dbReference type="ARBA" id="ARBA00022982"/>
    </source>
</evidence>
<keyword evidence="11" id="KW-1185">Reference proteome</keyword>
<evidence type="ECO:0000313" key="11">
    <source>
        <dbReference type="Proteomes" id="UP000266841"/>
    </source>
</evidence>
<gene>
    <name evidence="10" type="ORF">THAOC_22328</name>
</gene>
<accession>K0RYT0</accession>
<dbReference type="Proteomes" id="UP000266841">
    <property type="component" value="Unassembled WGS sequence"/>
</dbReference>
<dbReference type="Gene3D" id="1.10.760.10">
    <property type="entry name" value="Cytochrome c-like domain"/>
    <property type="match status" value="1"/>
</dbReference>
<organism evidence="10 11">
    <name type="scientific">Thalassiosira oceanica</name>
    <name type="common">Marine diatom</name>
    <dbReference type="NCBI Taxonomy" id="159749"/>
    <lineage>
        <taxon>Eukaryota</taxon>
        <taxon>Sar</taxon>
        <taxon>Stramenopiles</taxon>
        <taxon>Ochrophyta</taxon>
        <taxon>Bacillariophyta</taxon>
        <taxon>Coscinodiscophyceae</taxon>
        <taxon>Thalassiosirophycidae</taxon>
        <taxon>Thalassiosirales</taxon>
        <taxon>Thalassiosiraceae</taxon>
        <taxon>Thalassiosira</taxon>
    </lineage>
</organism>
<keyword evidence="2" id="KW-0813">Transport</keyword>
<comment type="caution">
    <text evidence="10">The sequence shown here is derived from an EMBL/GenBank/DDBJ whole genome shotgun (WGS) entry which is preliminary data.</text>
</comment>
<dbReference type="GO" id="GO:0009055">
    <property type="term" value="F:electron transfer activity"/>
    <property type="evidence" value="ECO:0007669"/>
    <property type="project" value="InterPro"/>
</dbReference>
<keyword evidence="4 8" id="KW-0479">Metal-binding</keyword>
<dbReference type="InterPro" id="IPR023655">
    <property type="entry name" value="Cyt_C6"/>
</dbReference>
<sequence length="159" mass="17004">MPSIACAESSGQADHPLRQTVLAIALAGVLTSFCTVAPAGAVERDTLKGQDVFAASCSGCHAGGTNSIAATKTLRKEALEKYVSASLDVDEVEAWWRSSFHKGSIAEKLTDNEIKDVLGFVCDRDRRLASGSGSARSQEMNTLPIRMFGPKDWVICTRI</sequence>
<proteinExistence type="inferred from homology"/>
<keyword evidence="7" id="KW-0793">Thylakoid</keyword>
<evidence type="ECO:0000259" key="9">
    <source>
        <dbReference type="PROSITE" id="PS51007"/>
    </source>
</evidence>
<evidence type="ECO:0000256" key="7">
    <source>
        <dbReference type="ARBA" id="ARBA00023078"/>
    </source>
</evidence>
<dbReference type="AlphaFoldDB" id="K0RYT0"/>
<dbReference type="SUPFAM" id="SSF46626">
    <property type="entry name" value="Cytochrome c"/>
    <property type="match status" value="1"/>
</dbReference>
<evidence type="ECO:0000256" key="3">
    <source>
        <dbReference type="ARBA" id="ARBA00022617"/>
    </source>
</evidence>
<comment type="similarity">
    <text evidence="1">Belongs to the cytochrome c family. PetJ subfamily.</text>
</comment>
<evidence type="ECO:0000313" key="10">
    <source>
        <dbReference type="EMBL" id="EJK57609.1"/>
    </source>
</evidence>
<evidence type="ECO:0000256" key="1">
    <source>
        <dbReference type="ARBA" id="ARBA00009650"/>
    </source>
</evidence>
<keyword evidence="3 8" id="KW-0349">Heme</keyword>
<feature type="domain" description="Cytochrome c" evidence="9">
    <location>
        <begin position="44"/>
        <end position="125"/>
    </location>
</feature>
<dbReference type="Pfam" id="PF00034">
    <property type="entry name" value="Cytochrom_C"/>
    <property type="match status" value="1"/>
</dbReference>
<dbReference type="InterPro" id="IPR009056">
    <property type="entry name" value="Cyt_c-like_dom"/>
</dbReference>
<reference evidence="10 11" key="1">
    <citation type="journal article" date="2012" name="Genome Biol.">
        <title>Genome and low-iron response of an oceanic diatom adapted to chronic iron limitation.</title>
        <authorList>
            <person name="Lommer M."/>
            <person name="Specht M."/>
            <person name="Roy A.S."/>
            <person name="Kraemer L."/>
            <person name="Andreson R."/>
            <person name="Gutowska M.A."/>
            <person name="Wolf J."/>
            <person name="Bergner S.V."/>
            <person name="Schilhabel M.B."/>
            <person name="Klostermeier U.C."/>
            <person name="Beiko R.G."/>
            <person name="Rosenstiel P."/>
            <person name="Hippler M."/>
            <person name="Laroche J."/>
        </authorList>
    </citation>
    <scope>NUCLEOTIDE SEQUENCE [LARGE SCALE GENOMIC DNA]</scope>
    <source>
        <strain evidence="10 11">CCMP1005</strain>
    </source>
</reference>
<keyword evidence="5" id="KW-0249">Electron transport</keyword>
<dbReference type="PANTHER" id="PTHR34688:SF2">
    <property type="entry name" value="CYTOCHROME C6, CHLOROPLASTIC"/>
    <property type="match status" value="1"/>
</dbReference>
<dbReference type="OrthoDB" id="1930491at2759"/>
<dbReference type="GO" id="GO:0005506">
    <property type="term" value="F:iron ion binding"/>
    <property type="evidence" value="ECO:0007669"/>
    <property type="project" value="InterPro"/>
</dbReference>
<dbReference type="PANTHER" id="PTHR34688">
    <property type="entry name" value="CYTOCHROME C6, CHLOROPLASTIC"/>
    <property type="match status" value="1"/>
</dbReference>
<dbReference type="EMBL" id="AGNL01027690">
    <property type="protein sequence ID" value="EJK57609.1"/>
    <property type="molecule type" value="Genomic_DNA"/>
</dbReference>
<name>K0RYT0_THAOC</name>
<keyword evidence="6 8" id="KW-0408">Iron</keyword>
<protein>
    <recommendedName>
        <fullName evidence="9">Cytochrome c domain-containing protein</fullName>
    </recommendedName>
</protein>